<sequence>MNSPITIKLLALLLALRELKTPLTQEELAGLAEVGQQLALDPNDWEYIAEGLIAIIQGNEELNEYFEMAKACLETIDGQIPSEVLPTYTELDQELPAISKGPQDFGWKPGSDESDEVLTATIKALETHRPIQAVNQLSFLERTSDFLQSSQSSRESYKTSESPSESRYFNTFFCDLDDSSAIPLNQPLISQQAYTLYLDISPERKGADDTNVPFPEQALAQVWDDRESLVLDVVVSSHDFTIESPVKKLILPHRGTSEGVCFTVTPTLSTGRGYLQVELFYRGYLLQAKQVEAVIIPQAEAQITASSMRPVHTARITFTTTDQLTPEQLKLTPERVLTIDVERDQRDGSIDFRFLERTDGNQELAFYDTVLQPAMLGKAIAGVRKQLNLAAREGYQWIDQGNLDLLNTWLPRFAHAGRYLYRAILPQNQGNPTDIDQGEKLQAALEPGITIQVNPIVGQVTVPWALLYEREVKYQPGKTHVCQHCLNSKEDCPSCPHGDDPYIVCPYGFWGYRYAIEQLPCWVTGELPQPTVLVKTIANHQPLLLNLNVWKKFSLWREHLPKLEAAGEVQMLVAEEIGKLEEIWRDHATLDLVYFYCHGGIDEILEQPYLEISDGRIDSNFLEASNLQWLHNPLVFLNGCATGDYSPESYMSLIDDFRVAGACGVIGTECPVPEMFAEPYGAALLPRLFRGEPLGQAMLTVRRELLRQKLNPLGLVYSLYAAHEVVLSRAVATMN</sequence>
<name>A0A1D9G5V7_MOOP1</name>
<evidence type="ECO:0000313" key="3">
    <source>
        <dbReference type="Proteomes" id="UP000176944"/>
    </source>
</evidence>
<proteinExistence type="predicted"/>
<feature type="domain" description="CHAT" evidence="1">
    <location>
        <begin position="566"/>
        <end position="709"/>
    </location>
</feature>
<dbReference type="EMBL" id="CP017708">
    <property type="protein sequence ID" value="AOY82941.1"/>
    <property type="molecule type" value="Genomic_DNA"/>
</dbReference>
<dbReference type="InterPro" id="IPR024983">
    <property type="entry name" value="CHAT_dom"/>
</dbReference>
<dbReference type="AlphaFoldDB" id="A0A1D9G5V7"/>
<evidence type="ECO:0000313" key="2">
    <source>
        <dbReference type="EMBL" id="AOY82941.1"/>
    </source>
</evidence>
<reference evidence="3" key="1">
    <citation type="submission" date="2016-10" db="EMBL/GenBank/DDBJ databases">
        <title>Comparative genomics uncovers the prolific and rare metabolic potential of the cyanobacterial genus Moorea.</title>
        <authorList>
            <person name="Leao T."/>
            <person name="Castelao G."/>
            <person name="Korobeynikov A."/>
            <person name="Monroe E.A."/>
            <person name="Podell S."/>
            <person name="Glukhov E."/>
            <person name="Allen E."/>
            <person name="Gerwick W.H."/>
            <person name="Gerwick L."/>
        </authorList>
    </citation>
    <scope>NUCLEOTIDE SEQUENCE [LARGE SCALE GENOMIC DNA]</scope>
    <source>
        <strain evidence="3">JHB</strain>
    </source>
</reference>
<organism evidence="2 3">
    <name type="scientific">Moorena producens (strain JHB)</name>
    <dbReference type="NCBI Taxonomy" id="1454205"/>
    <lineage>
        <taxon>Bacteria</taxon>
        <taxon>Bacillati</taxon>
        <taxon>Cyanobacteriota</taxon>
        <taxon>Cyanophyceae</taxon>
        <taxon>Coleofasciculales</taxon>
        <taxon>Coleofasciculaceae</taxon>
        <taxon>Moorena</taxon>
    </lineage>
</organism>
<protein>
    <submittedName>
        <fullName evidence="2">CHAT domain-containing protein</fullName>
    </submittedName>
</protein>
<gene>
    <name evidence="2" type="ORF">BJP36_26535</name>
</gene>
<evidence type="ECO:0000259" key="1">
    <source>
        <dbReference type="Pfam" id="PF12770"/>
    </source>
</evidence>
<dbReference type="Pfam" id="PF12770">
    <property type="entry name" value="CHAT"/>
    <property type="match status" value="1"/>
</dbReference>
<accession>A0A1D9G5V7</accession>
<dbReference type="Proteomes" id="UP000176944">
    <property type="component" value="Chromosome"/>
</dbReference>